<sequence>MNWERPISSRPVQTEVDLEPSPPELVWGASVNQSMKLRLLHTSSIVCRIETTEESERVFMVEALKMNNGYLNSTDLATFLYYN</sequence>
<dbReference type="EMBL" id="CAJFDI010000001">
    <property type="protein sequence ID" value="CAD5211814.1"/>
    <property type="molecule type" value="Genomic_DNA"/>
</dbReference>
<name>A0A7I8XNW2_BURXY</name>
<protein>
    <submittedName>
        <fullName evidence="1">(pine wood nematode) hypothetical protein</fullName>
    </submittedName>
</protein>
<evidence type="ECO:0000313" key="2">
    <source>
        <dbReference type="Proteomes" id="UP000659654"/>
    </source>
</evidence>
<comment type="caution">
    <text evidence="1">The sequence shown here is derived from an EMBL/GenBank/DDBJ whole genome shotgun (WGS) entry which is preliminary data.</text>
</comment>
<keyword evidence="2" id="KW-1185">Reference proteome</keyword>
<gene>
    <name evidence="1" type="ORF">BXYJ_LOCUS2609</name>
</gene>
<dbReference type="Proteomes" id="UP000582659">
    <property type="component" value="Unassembled WGS sequence"/>
</dbReference>
<dbReference type="EMBL" id="CAJFCV020000001">
    <property type="protein sequence ID" value="CAG9089195.1"/>
    <property type="molecule type" value="Genomic_DNA"/>
</dbReference>
<dbReference type="Proteomes" id="UP000659654">
    <property type="component" value="Unassembled WGS sequence"/>
</dbReference>
<evidence type="ECO:0000313" key="1">
    <source>
        <dbReference type="EMBL" id="CAD5211814.1"/>
    </source>
</evidence>
<organism evidence="1 2">
    <name type="scientific">Bursaphelenchus xylophilus</name>
    <name type="common">Pinewood nematode worm</name>
    <name type="synonym">Aphelenchoides xylophilus</name>
    <dbReference type="NCBI Taxonomy" id="6326"/>
    <lineage>
        <taxon>Eukaryota</taxon>
        <taxon>Metazoa</taxon>
        <taxon>Ecdysozoa</taxon>
        <taxon>Nematoda</taxon>
        <taxon>Chromadorea</taxon>
        <taxon>Rhabditida</taxon>
        <taxon>Tylenchina</taxon>
        <taxon>Tylenchomorpha</taxon>
        <taxon>Aphelenchoidea</taxon>
        <taxon>Aphelenchoididae</taxon>
        <taxon>Bursaphelenchus</taxon>
    </lineage>
</organism>
<proteinExistence type="predicted"/>
<dbReference type="AlphaFoldDB" id="A0A7I8XNW2"/>
<accession>A0A7I8XNW2</accession>
<reference evidence="1" key="1">
    <citation type="submission" date="2020-09" db="EMBL/GenBank/DDBJ databases">
        <authorList>
            <person name="Kikuchi T."/>
        </authorList>
    </citation>
    <scope>NUCLEOTIDE SEQUENCE</scope>
    <source>
        <strain evidence="1">Ka4C1</strain>
    </source>
</reference>